<proteinExistence type="predicted"/>
<evidence type="ECO:0000313" key="7">
    <source>
        <dbReference type="Proteomes" id="UP000194280"/>
    </source>
</evidence>
<feature type="repeat" description="ANK" evidence="2">
    <location>
        <begin position="1088"/>
        <end position="1121"/>
    </location>
</feature>
<dbReference type="InterPro" id="IPR056884">
    <property type="entry name" value="NPHP3-like_N"/>
</dbReference>
<name>A0A1Z5SPU7_HORWE</name>
<protein>
    <submittedName>
        <fullName evidence="6">Uncharacterized protein</fullName>
    </submittedName>
</protein>
<dbReference type="Pfam" id="PF14479">
    <property type="entry name" value="HeLo"/>
    <property type="match status" value="1"/>
</dbReference>
<sequence length="1150" mass="127452">MEPVSLSLTVLPLLFESAINAFRFFQLGKAYGTHVQSACITLDVARCKLSDWGKAVGLEDGSVDLQKTAYPQAKLQLAETLLKHIVALFEEAEPKSAKMQASQSPSEGATDLEAILPPGSPAHRGRMSEWWRRRQKPADLLMNKAKWALYRKEDFEALVANVNQKVDFLVEMFPMTRKAQHVNHGDAHFAFEEAHQQLPVSCPNDRAKLRSLLSTHHEGCRRHIDWPHPGTLRWVFQSLEYNQWLGSRDEQLLLITGYTGCGKSVLTSAICRSLDENPQNDTLLCSYFCGTNNEHRPDISQILKGLIYQLLDERRKLSESTRKSIDSLFSEPDPSFGELWAVFERLTSHPQIGSICLILDAIDECKQNDVERFLESLFVLMRAMKGRLKVLLACQPGASAVHIVEGDIPDAGRLRMEQMNQTLTKDIDELISHRVDQLISRNQCDQGVGQDLKTVLRARADGSFLWVTVMLSLLTRHRAKRIKKCDIDAAMAKGNLPDVFSNLYERCIHAIPEEEWEDARKTLRMLLANARPLSTSELSVLINMSSTNRHISDTLDADETTEVPHFEAMLGPLVKTCDDVAMLAHQTLANFLQAQQLASMSNATRFFTSSERSIHFEMAHNCMRYLLLDDRVPASPSESSLSSDIEDSSPEEHVPPQTSPDPGICDPEDLDLSSLFKENDDPAANELLALADRQKLFKYAARYWTFHFSRCKEAEQDQLLGLAMRLSRPGSCSQWFAYLTMASQDATKFPNFPDSLVLASYFDLSVVVKRLLIDYPDDFNLGQAIFWAACRGSRSCLAILLATGSIDTASAHYEGVSPLAIAACNGHQDSLEILLESRLFDVNGQNRQGRTPLSLAAGAGHEKVVARLLKEDGIDVNLTDTHQASPAMWAASSAESSTMALLLQHPYIDLSMQDSVGQNTLSWACSAGRAQTTRLLLKDGRCDPNLQDNRGKTPLMLAVSSESLPTVQVMTRHRDVKLALQDQNGRNAISWAAQSPDPRILEYLLLHGGAPFADARDHDGWGALAWTLDPPPKPENARLLLKHASAEINVPDANGRPILSTAIEWGSMEIAQLLVSSGVIDVDQPDRHGRSALSYAVRRGYTPLIVQLLTQDPSRADVPDSAGGTPRALALENGSSGIREAFATASRAGL</sequence>
<keyword evidence="7" id="KW-1185">Reference proteome</keyword>
<dbReference type="InterPro" id="IPR029498">
    <property type="entry name" value="HeLo_dom"/>
</dbReference>
<dbReference type="SMART" id="SM00248">
    <property type="entry name" value="ANK"/>
    <property type="match status" value="9"/>
</dbReference>
<feature type="region of interest" description="Disordered" evidence="3">
    <location>
        <begin position="635"/>
        <end position="665"/>
    </location>
</feature>
<organism evidence="6 7">
    <name type="scientific">Hortaea werneckii EXF-2000</name>
    <dbReference type="NCBI Taxonomy" id="1157616"/>
    <lineage>
        <taxon>Eukaryota</taxon>
        <taxon>Fungi</taxon>
        <taxon>Dikarya</taxon>
        <taxon>Ascomycota</taxon>
        <taxon>Pezizomycotina</taxon>
        <taxon>Dothideomycetes</taxon>
        <taxon>Dothideomycetidae</taxon>
        <taxon>Mycosphaerellales</taxon>
        <taxon>Teratosphaeriaceae</taxon>
        <taxon>Hortaea</taxon>
    </lineage>
</organism>
<dbReference type="PROSITE" id="PS50297">
    <property type="entry name" value="ANK_REP_REGION"/>
    <property type="match status" value="1"/>
</dbReference>
<evidence type="ECO:0000256" key="2">
    <source>
        <dbReference type="PROSITE-ProRule" id="PRU00023"/>
    </source>
</evidence>
<evidence type="ECO:0000259" key="5">
    <source>
        <dbReference type="Pfam" id="PF24883"/>
    </source>
</evidence>
<dbReference type="Gene3D" id="1.25.40.20">
    <property type="entry name" value="Ankyrin repeat-containing domain"/>
    <property type="match status" value="1"/>
</dbReference>
<dbReference type="Pfam" id="PF12796">
    <property type="entry name" value="Ank_2"/>
    <property type="match status" value="3"/>
</dbReference>
<feature type="domain" description="Prion-inhibition and propagation HeLo" evidence="4">
    <location>
        <begin position="14"/>
        <end position="180"/>
    </location>
</feature>
<evidence type="ECO:0000256" key="1">
    <source>
        <dbReference type="ARBA" id="ARBA00022737"/>
    </source>
</evidence>
<gene>
    <name evidence="6" type="ORF">BTJ68_14834</name>
</gene>
<keyword evidence="1" id="KW-0677">Repeat</keyword>
<dbReference type="InterPro" id="IPR002110">
    <property type="entry name" value="Ankyrin_rpt"/>
</dbReference>
<dbReference type="PROSITE" id="PS50088">
    <property type="entry name" value="ANK_REPEAT"/>
    <property type="match status" value="2"/>
</dbReference>
<dbReference type="Gene3D" id="3.40.50.300">
    <property type="entry name" value="P-loop containing nucleotide triphosphate hydrolases"/>
    <property type="match status" value="1"/>
</dbReference>
<dbReference type="InterPro" id="IPR036770">
    <property type="entry name" value="Ankyrin_rpt-contain_sf"/>
</dbReference>
<dbReference type="InterPro" id="IPR038305">
    <property type="entry name" value="HeLo_sf"/>
</dbReference>
<dbReference type="Proteomes" id="UP000194280">
    <property type="component" value="Unassembled WGS sequence"/>
</dbReference>
<comment type="caution">
    <text evidence="6">The sequence shown here is derived from an EMBL/GenBank/DDBJ whole genome shotgun (WGS) entry which is preliminary data.</text>
</comment>
<dbReference type="Pfam" id="PF24883">
    <property type="entry name" value="NPHP3_N"/>
    <property type="match status" value="1"/>
</dbReference>
<dbReference type="SUPFAM" id="SSF52540">
    <property type="entry name" value="P-loop containing nucleoside triphosphate hydrolases"/>
    <property type="match status" value="1"/>
</dbReference>
<dbReference type="EMBL" id="MUNK01000340">
    <property type="protein sequence ID" value="OTA22830.1"/>
    <property type="molecule type" value="Genomic_DNA"/>
</dbReference>
<feature type="domain" description="Nephrocystin 3-like N-terminal" evidence="5">
    <location>
        <begin position="230"/>
        <end position="394"/>
    </location>
</feature>
<dbReference type="VEuPathDB" id="FungiDB:BTJ68_14834"/>
<dbReference type="PANTHER" id="PTHR10039:SF14">
    <property type="entry name" value="NACHT DOMAIN-CONTAINING PROTEIN"/>
    <property type="match status" value="1"/>
</dbReference>
<evidence type="ECO:0000259" key="4">
    <source>
        <dbReference type="Pfam" id="PF14479"/>
    </source>
</evidence>
<feature type="repeat" description="ANK" evidence="2">
    <location>
        <begin position="848"/>
        <end position="881"/>
    </location>
</feature>
<accession>A0A1Z5SPU7</accession>
<keyword evidence="2" id="KW-0040">ANK repeat</keyword>
<dbReference type="SUPFAM" id="SSF48403">
    <property type="entry name" value="Ankyrin repeat"/>
    <property type="match status" value="2"/>
</dbReference>
<evidence type="ECO:0000256" key="3">
    <source>
        <dbReference type="SAM" id="MobiDB-lite"/>
    </source>
</evidence>
<dbReference type="InterPro" id="IPR027417">
    <property type="entry name" value="P-loop_NTPase"/>
</dbReference>
<reference evidence="6 7" key="1">
    <citation type="submission" date="2017-01" db="EMBL/GenBank/DDBJ databases">
        <title>The recent genome duplication of the halophilic yeast Hortaea werneckii: insights from long-read sequencing.</title>
        <authorList>
            <person name="Sinha S."/>
            <person name="Flibotte S."/>
            <person name="Neira M."/>
            <person name="Lenassi M."/>
            <person name="Gostincar C."/>
            <person name="Stajich J.E."/>
            <person name="Nislow C.E."/>
        </authorList>
    </citation>
    <scope>NUCLEOTIDE SEQUENCE [LARGE SCALE GENOMIC DNA]</scope>
    <source>
        <strain evidence="6 7">EXF-2000</strain>
    </source>
</reference>
<dbReference type="Gene3D" id="1.20.120.1020">
    <property type="entry name" value="Prion-inhibition and propagation, HeLo domain"/>
    <property type="match status" value="1"/>
</dbReference>
<dbReference type="PANTHER" id="PTHR10039">
    <property type="entry name" value="AMELOGENIN"/>
    <property type="match status" value="1"/>
</dbReference>
<dbReference type="STRING" id="1157616.A0A1Z5SPU7"/>
<dbReference type="AlphaFoldDB" id="A0A1Z5SPU7"/>
<dbReference type="OrthoDB" id="194358at2759"/>
<feature type="region of interest" description="Disordered" evidence="3">
    <location>
        <begin position="96"/>
        <end position="128"/>
    </location>
</feature>
<evidence type="ECO:0000313" key="6">
    <source>
        <dbReference type="EMBL" id="OTA22830.1"/>
    </source>
</evidence>
<dbReference type="InParanoid" id="A0A1Z5SPU7"/>